<dbReference type="GO" id="GO:0005737">
    <property type="term" value="C:cytoplasm"/>
    <property type="evidence" value="ECO:0007669"/>
    <property type="project" value="TreeGrafter"/>
</dbReference>
<sequence>MGLLIEGHWKDQWYESSADGAFQREQAQRRNWVTADGSPGPSGEGGFKAEAGRYHLYVSLACPWAHRTLILRKLKGLESLIDVSMVSWLMLENGWTFDKAHGSTGDTLDDFAFMHQRYTADTADYTGRVTVPVLWDKKLKRIVSNESAEIIRMFNSAFNGLTGNTLDFYPESLRATIDTLNERIYPAVNNGVYRAGFATSQQAYESAFDDVFAELDYLEQHLGDHRYLAGEYLTEADVRLFTTLIRFDAVYYSHFKCNLRRIADYSNLSNWLREMYQWPGVAETVDFEHIKGHYYASHRTINPTGIVPKGPLQVFDAQHDRLRLSGKGVRN</sequence>
<name>A0A0H5ADZ8_9PSED</name>
<dbReference type="Pfam" id="PF13410">
    <property type="entry name" value="GST_C_2"/>
    <property type="match status" value="1"/>
</dbReference>
<dbReference type="SFLD" id="SFLDS00019">
    <property type="entry name" value="Glutathione_Transferase_(cytos"/>
    <property type="match status" value="1"/>
</dbReference>
<dbReference type="SFLD" id="SFLDG01206">
    <property type="entry name" value="Xi.1"/>
    <property type="match status" value="1"/>
</dbReference>
<gene>
    <name evidence="5" type="ORF">AA957_25865</name>
</gene>
<evidence type="ECO:0000259" key="4">
    <source>
        <dbReference type="PROSITE" id="PS50405"/>
    </source>
</evidence>
<feature type="site" description="Lowers pKa of active site Cys" evidence="3">
    <location>
        <position position="251"/>
    </location>
</feature>
<reference evidence="5 6" key="1">
    <citation type="journal article" date="2015" name="Genome Announc.">
        <title>Complete Genome Sequence of the Rhizobacterium Pseudomonas trivialis Strain IHBB745 with Multiple Plant Growth-Promoting Activities and Tolerance to Desiccation and Alkalinity.</title>
        <authorList>
            <person name="Gulati A."/>
            <person name="Swarnkar M.K."/>
            <person name="Vyas P."/>
            <person name="Rahi P."/>
            <person name="Thakur R."/>
            <person name="Thakur N."/>
            <person name="Singh A.K."/>
        </authorList>
    </citation>
    <scope>NUCLEOTIDE SEQUENCE [LARGE SCALE GENOMIC DNA]</scope>
    <source>
        <strain evidence="6">745</strain>
    </source>
</reference>
<dbReference type="PATRIC" id="fig|200450.3.peg.5312"/>
<dbReference type="PROSITE" id="PS50405">
    <property type="entry name" value="GST_CTER"/>
    <property type="match status" value="1"/>
</dbReference>
<dbReference type="Gene3D" id="1.20.1050.10">
    <property type="match status" value="1"/>
</dbReference>
<dbReference type="InterPro" id="IPR004045">
    <property type="entry name" value="Glutathione_S-Trfase_N"/>
</dbReference>
<dbReference type="EMBL" id="CP011507">
    <property type="protein sequence ID" value="AKS09394.1"/>
    <property type="molecule type" value="Genomic_DNA"/>
</dbReference>
<dbReference type="OrthoDB" id="9769158at2"/>
<dbReference type="Gene3D" id="3.40.30.10">
    <property type="entry name" value="Glutaredoxin"/>
    <property type="match status" value="1"/>
</dbReference>
<dbReference type="RefSeq" id="WP_049712686.1">
    <property type="nucleotide sequence ID" value="NZ_CP011507.1"/>
</dbReference>
<dbReference type="Proteomes" id="UP000036608">
    <property type="component" value="Chromosome"/>
</dbReference>
<feature type="domain" description="GST C-terminal" evidence="4">
    <location>
        <begin position="170"/>
        <end position="294"/>
    </location>
</feature>
<dbReference type="InterPro" id="IPR040079">
    <property type="entry name" value="Glutathione_S-Trfase"/>
</dbReference>
<dbReference type="AlphaFoldDB" id="A0A0H5ADZ8"/>
<dbReference type="InterPro" id="IPR047047">
    <property type="entry name" value="GST_Omega-like_C"/>
</dbReference>
<evidence type="ECO:0000313" key="6">
    <source>
        <dbReference type="Proteomes" id="UP000036608"/>
    </source>
</evidence>
<feature type="site" description="Lowers pKa of active site Cys" evidence="3">
    <location>
        <position position="294"/>
    </location>
</feature>
<organism evidence="5 6">
    <name type="scientific">Pseudomonas trivialis</name>
    <dbReference type="NCBI Taxonomy" id="200450"/>
    <lineage>
        <taxon>Bacteria</taxon>
        <taxon>Pseudomonadati</taxon>
        <taxon>Pseudomonadota</taxon>
        <taxon>Gammaproteobacteria</taxon>
        <taxon>Pseudomonadales</taxon>
        <taxon>Pseudomonadaceae</taxon>
        <taxon>Pseudomonas</taxon>
    </lineage>
</organism>
<accession>A0A0H5ADZ8</accession>
<dbReference type="InterPro" id="IPR036249">
    <property type="entry name" value="Thioredoxin-like_sf"/>
</dbReference>
<protein>
    <submittedName>
        <fullName evidence="5">Glutathionyl-hydroquinone reductase YqjG</fullName>
    </submittedName>
</protein>
<dbReference type="SUPFAM" id="SSF52833">
    <property type="entry name" value="Thioredoxin-like"/>
    <property type="match status" value="1"/>
</dbReference>
<proteinExistence type="predicted"/>
<evidence type="ECO:0000256" key="1">
    <source>
        <dbReference type="PIRSR" id="PIRSR015753-1"/>
    </source>
</evidence>
<feature type="active site" description="Nucleophile" evidence="1">
    <location>
        <position position="62"/>
    </location>
</feature>
<evidence type="ECO:0000256" key="3">
    <source>
        <dbReference type="PIRSR" id="PIRSR015753-3"/>
    </source>
</evidence>
<dbReference type="PANTHER" id="PTHR32419:SF6">
    <property type="entry name" value="GLUTATHIONE S-TRANSFERASE OMEGA-LIKE 1-RELATED"/>
    <property type="match status" value="1"/>
</dbReference>
<evidence type="ECO:0000313" key="5">
    <source>
        <dbReference type="EMBL" id="AKS09394.1"/>
    </source>
</evidence>
<dbReference type="CDD" id="cd03190">
    <property type="entry name" value="GST_C_Omega_like"/>
    <property type="match status" value="1"/>
</dbReference>
<dbReference type="Pfam" id="PF13409">
    <property type="entry name" value="GST_N_2"/>
    <property type="match status" value="1"/>
</dbReference>
<dbReference type="InterPro" id="IPR016639">
    <property type="entry name" value="GST_Omega/GSH"/>
</dbReference>
<dbReference type="SUPFAM" id="SSF47616">
    <property type="entry name" value="GST C-terminal domain-like"/>
    <property type="match status" value="1"/>
</dbReference>
<feature type="binding site" evidence="2">
    <location>
        <position position="95"/>
    </location>
    <ligand>
        <name>glutathione</name>
        <dbReference type="ChEBI" id="CHEBI:57925"/>
    </ligand>
</feature>
<feature type="binding site" evidence="2">
    <location>
        <begin position="146"/>
        <end position="147"/>
    </location>
    <ligand>
        <name>glutathione</name>
        <dbReference type="ChEBI" id="CHEBI:57925"/>
    </ligand>
</feature>
<dbReference type="GO" id="GO:0004364">
    <property type="term" value="F:glutathione transferase activity"/>
    <property type="evidence" value="ECO:0007669"/>
    <property type="project" value="InterPro"/>
</dbReference>
<dbReference type="PIRSF" id="PIRSF015753">
    <property type="entry name" value="GST"/>
    <property type="match status" value="1"/>
</dbReference>
<dbReference type="KEGG" id="ptv:AA957_25865"/>
<feature type="binding site" evidence="2">
    <location>
        <begin position="128"/>
        <end position="131"/>
    </location>
    <ligand>
        <name>glutathione</name>
        <dbReference type="ChEBI" id="CHEBI:57925"/>
    </ligand>
</feature>
<feature type="active site" description="Proton donor/acceptor" evidence="1">
    <location>
        <position position="193"/>
    </location>
</feature>
<dbReference type="InterPro" id="IPR036282">
    <property type="entry name" value="Glutathione-S-Trfase_C_sf"/>
</dbReference>
<dbReference type="PANTHER" id="PTHR32419">
    <property type="entry name" value="GLUTATHIONYL-HYDROQUINONE REDUCTASE"/>
    <property type="match status" value="1"/>
</dbReference>
<evidence type="ECO:0000256" key="2">
    <source>
        <dbReference type="PIRSR" id="PIRSR015753-2"/>
    </source>
</evidence>
<dbReference type="InterPro" id="IPR010987">
    <property type="entry name" value="Glutathione-S-Trfase_C-like"/>
</dbReference>
<reference evidence="6" key="2">
    <citation type="submission" date="2015-05" db="EMBL/GenBank/DDBJ databases">
        <authorList>
            <person name="Swarnkar M.K."/>
            <person name="Vyas P."/>
            <person name="Rahi P."/>
            <person name="Thakur R."/>
            <person name="Thakur N."/>
            <person name="Singh A.K."/>
            <person name="Gulati A."/>
        </authorList>
    </citation>
    <scope>NUCLEOTIDE SEQUENCE [LARGE SCALE GENOMIC DNA]</scope>
    <source>
        <strain evidence="6">745</strain>
    </source>
</reference>
<dbReference type="FunFam" id="3.40.30.10:FF:000058">
    <property type="entry name" value="Glutathione S-transferase, omega"/>
    <property type="match status" value="1"/>
</dbReference>
<dbReference type="SFLD" id="SFLDG01148">
    <property type="entry name" value="Xi_(cytGST)"/>
    <property type="match status" value="1"/>
</dbReference>